<dbReference type="GO" id="GO:0050660">
    <property type="term" value="F:flavin adenine dinucleotide binding"/>
    <property type="evidence" value="ECO:0007669"/>
    <property type="project" value="InterPro"/>
</dbReference>
<dbReference type="EMBL" id="ML170220">
    <property type="protein sequence ID" value="TDL17531.1"/>
    <property type="molecule type" value="Genomic_DNA"/>
</dbReference>
<dbReference type="SUPFAM" id="SSF51905">
    <property type="entry name" value="FAD/NAD(P)-binding domain"/>
    <property type="match status" value="1"/>
</dbReference>
<feature type="active site" description="Proton acceptor" evidence="5">
    <location>
        <position position="618"/>
    </location>
</feature>
<dbReference type="Pfam" id="PF00732">
    <property type="entry name" value="GMC_oxred_N"/>
    <property type="match status" value="1"/>
</dbReference>
<feature type="binding site" evidence="6">
    <location>
        <position position="141"/>
    </location>
    <ligand>
        <name>FAD</name>
        <dbReference type="ChEBI" id="CHEBI:57692"/>
    </ligand>
</feature>
<dbReference type="PANTHER" id="PTHR11552">
    <property type="entry name" value="GLUCOSE-METHANOL-CHOLINE GMC OXIDOREDUCTASE"/>
    <property type="match status" value="1"/>
</dbReference>
<sequence length="634" mass="68877">MSLHRGAGEPISKAMLHPFSAMGVLFSKTLYTTNPSAFANQVDADAAFPDTAEKAQRQYKSYDYIVVGGGAAGCVVASRLSEDPNVTVLLVEAGQDHKKSINTSIPLFFGKLMGTSFDWQYHTTPQPGLNNRVLFWPRGKVLGGCSSVNAMMYQHSSPSDFDEWEKLGATGWNYKSLYPFFRKSENFTPDARYPDVNPNERGTGGPWQTSYSHCTPVSAKFVEASQEVGVHHNADVNTSRGCLGVTHFPTFIDQNGRRSSTATAFLTDQVAARPNLTIALETMTTRVLLSFDATPRAIGIEVTKNATSPRFRVAARKEVILSAGAINTPQLLNLSGIGARDELEKHNIVVVKDLPAVGKNLLDHLHSGPVTFRGVPGSTLEYMKHPIKSLIPRLQWYLFGKGPATSNIGEAALFVRSMDDSLPLTSNETCAGDVLDATSAEGGPDLELISIPVFFAHHGHGFKMPPPGSECFCIVPVHLRPLSAGSITLNSSSAFDKPIIDANYFSHPNDLKVLVRGVRLALRIGRAAALQPLLDLKRDSDDKGDIFWPGDADPDKVTDDELEKWIKENAETIYHPVSTARMGCNDLESVVDPMLRVHGVECLRIADASVFPSQISGHPTATVVAVAEKAAHMI</sequence>
<keyword evidence="9" id="KW-1185">Reference proteome</keyword>
<gene>
    <name evidence="8" type="ORF">BD410DRAFT_754324</name>
</gene>
<evidence type="ECO:0000259" key="7">
    <source>
        <dbReference type="PROSITE" id="PS00624"/>
    </source>
</evidence>
<evidence type="ECO:0000256" key="4">
    <source>
        <dbReference type="ARBA" id="ARBA00022827"/>
    </source>
</evidence>
<dbReference type="PANTHER" id="PTHR11552:SF147">
    <property type="entry name" value="CHOLINE DEHYDROGENASE, MITOCHONDRIAL"/>
    <property type="match status" value="1"/>
</dbReference>
<proteinExistence type="inferred from homology"/>
<dbReference type="Gene3D" id="3.50.50.60">
    <property type="entry name" value="FAD/NAD(P)-binding domain"/>
    <property type="match status" value="1"/>
</dbReference>
<dbReference type="SUPFAM" id="SSF54373">
    <property type="entry name" value="FAD-linked reductases, C-terminal domain"/>
    <property type="match status" value="1"/>
</dbReference>
<evidence type="ECO:0000256" key="6">
    <source>
        <dbReference type="PIRSR" id="PIRSR000137-2"/>
    </source>
</evidence>
<dbReference type="AlphaFoldDB" id="A0A4Y7PR89"/>
<evidence type="ECO:0000256" key="1">
    <source>
        <dbReference type="ARBA" id="ARBA00001974"/>
    </source>
</evidence>
<organism evidence="8 9">
    <name type="scientific">Rickenella mellea</name>
    <dbReference type="NCBI Taxonomy" id="50990"/>
    <lineage>
        <taxon>Eukaryota</taxon>
        <taxon>Fungi</taxon>
        <taxon>Dikarya</taxon>
        <taxon>Basidiomycota</taxon>
        <taxon>Agaricomycotina</taxon>
        <taxon>Agaricomycetes</taxon>
        <taxon>Hymenochaetales</taxon>
        <taxon>Rickenellaceae</taxon>
        <taxon>Rickenella</taxon>
    </lineage>
</organism>
<name>A0A4Y7PR89_9AGAM</name>
<dbReference type="OrthoDB" id="269227at2759"/>
<feature type="domain" description="Glucose-methanol-choline oxidoreductase N-terminal" evidence="7">
    <location>
        <begin position="324"/>
        <end position="338"/>
    </location>
</feature>
<dbReference type="GO" id="GO:0016614">
    <property type="term" value="F:oxidoreductase activity, acting on CH-OH group of donors"/>
    <property type="evidence" value="ECO:0007669"/>
    <property type="project" value="InterPro"/>
</dbReference>
<comment type="similarity">
    <text evidence="2">Belongs to the GMC oxidoreductase family.</text>
</comment>
<evidence type="ECO:0000256" key="2">
    <source>
        <dbReference type="ARBA" id="ARBA00010790"/>
    </source>
</evidence>
<dbReference type="Proteomes" id="UP000294933">
    <property type="component" value="Unassembled WGS sequence"/>
</dbReference>
<dbReference type="InterPro" id="IPR036188">
    <property type="entry name" value="FAD/NAD-bd_sf"/>
</dbReference>
<dbReference type="InterPro" id="IPR000172">
    <property type="entry name" value="GMC_OxRdtase_N"/>
</dbReference>
<evidence type="ECO:0000313" key="8">
    <source>
        <dbReference type="EMBL" id="TDL17531.1"/>
    </source>
</evidence>
<keyword evidence="3" id="KW-0285">Flavoprotein</keyword>
<dbReference type="Pfam" id="PF05199">
    <property type="entry name" value="GMC_oxred_C"/>
    <property type="match status" value="1"/>
</dbReference>
<protein>
    <submittedName>
        <fullName evidence="8">GMC oxidoreductase</fullName>
    </submittedName>
</protein>
<reference evidence="8 9" key="1">
    <citation type="submission" date="2018-06" db="EMBL/GenBank/DDBJ databases">
        <title>A transcriptomic atlas of mushroom development highlights an independent origin of complex multicellularity.</title>
        <authorList>
            <consortium name="DOE Joint Genome Institute"/>
            <person name="Krizsan K."/>
            <person name="Almasi E."/>
            <person name="Merenyi Z."/>
            <person name="Sahu N."/>
            <person name="Viragh M."/>
            <person name="Koszo T."/>
            <person name="Mondo S."/>
            <person name="Kiss B."/>
            <person name="Balint B."/>
            <person name="Kues U."/>
            <person name="Barry K."/>
            <person name="Hegedus J.C."/>
            <person name="Henrissat B."/>
            <person name="Johnson J."/>
            <person name="Lipzen A."/>
            <person name="Ohm R."/>
            <person name="Nagy I."/>
            <person name="Pangilinan J."/>
            <person name="Yan J."/>
            <person name="Xiong Y."/>
            <person name="Grigoriev I.V."/>
            <person name="Hibbett D.S."/>
            <person name="Nagy L.G."/>
        </authorList>
    </citation>
    <scope>NUCLEOTIDE SEQUENCE [LARGE SCALE GENOMIC DNA]</scope>
    <source>
        <strain evidence="8 9">SZMC22713</strain>
    </source>
</reference>
<feature type="active site" description="Proton donor" evidence="5">
    <location>
        <position position="575"/>
    </location>
</feature>
<dbReference type="VEuPathDB" id="FungiDB:BD410DRAFT_754324"/>
<accession>A0A4Y7PR89</accession>
<evidence type="ECO:0000256" key="3">
    <source>
        <dbReference type="ARBA" id="ARBA00022630"/>
    </source>
</evidence>
<comment type="cofactor">
    <cofactor evidence="1 6">
        <name>FAD</name>
        <dbReference type="ChEBI" id="CHEBI:57692"/>
    </cofactor>
</comment>
<dbReference type="STRING" id="50990.A0A4Y7PR89"/>
<evidence type="ECO:0000256" key="5">
    <source>
        <dbReference type="PIRSR" id="PIRSR000137-1"/>
    </source>
</evidence>
<evidence type="ECO:0000313" key="9">
    <source>
        <dbReference type="Proteomes" id="UP000294933"/>
    </source>
</evidence>
<dbReference type="PIRSF" id="PIRSF000137">
    <property type="entry name" value="Alcohol_oxidase"/>
    <property type="match status" value="1"/>
</dbReference>
<feature type="non-terminal residue" evidence="8">
    <location>
        <position position="634"/>
    </location>
</feature>
<dbReference type="Gene3D" id="3.30.560.10">
    <property type="entry name" value="Glucose Oxidase, domain 3"/>
    <property type="match status" value="1"/>
</dbReference>
<dbReference type="InterPro" id="IPR007867">
    <property type="entry name" value="GMC_OxRtase_C"/>
</dbReference>
<keyword evidence="4 6" id="KW-0274">FAD</keyword>
<dbReference type="PROSITE" id="PS00624">
    <property type="entry name" value="GMC_OXRED_2"/>
    <property type="match status" value="1"/>
</dbReference>
<dbReference type="InterPro" id="IPR012132">
    <property type="entry name" value="GMC_OxRdtase"/>
</dbReference>